<dbReference type="CDD" id="cd23509">
    <property type="entry name" value="Gnk2-like"/>
    <property type="match status" value="2"/>
</dbReference>
<keyword evidence="13" id="KW-0675">Receptor</keyword>
<dbReference type="PROSITE" id="PS00108">
    <property type="entry name" value="PROTEIN_KINASE_ST"/>
    <property type="match status" value="1"/>
</dbReference>
<evidence type="ECO:0000256" key="16">
    <source>
        <dbReference type="SAM" id="SignalP"/>
    </source>
</evidence>
<organism evidence="19 20">
    <name type="scientific">Dillenia turbinata</name>
    <dbReference type="NCBI Taxonomy" id="194707"/>
    <lineage>
        <taxon>Eukaryota</taxon>
        <taxon>Viridiplantae</taxon>
        <taxon>Streptophyta</taxon>
        <taxon>Embryophyta</taxon>
        <taxon>Tracheophyta</taxon>
        <taxon>Spermatophyta</taxon>
        <taxon>Magnoliopsida</taxon>
        <taxon>eudicotyledons</taxon>
        <taxon>Gunneridae</taxon>
        <taxon>Pentapetalae</taxon>
        <taxon>Dilleniales</taxon>
        <taxon>Dilleniaceae</taxon>
        <taxon>Dillenia</taxon>
    </lineage>
</organism>
<dbReference type="InterPro" id="IPR001245">
    <property type="entry name" value="Ser-Thr/Tyr_kinase_cat_dom"/>
</dbReference>
<dbReference type="FunFam" id="3.30.430.20:FF:000002">
    <property type="entry name" value="Cysteine-rich receptor-like protein kinase 10"/>
    <property type="match status" value="1"/>
</dbReference>
<keyword evidence="20" id="KW-1185">Reference proteome</keyword>
<feature type="domain" description="Gnk2-homologous" evidence="18">
    <location>
        <begin position="22"/>
        <end position="129"/>
    </location>
</feature>
<dbReference type="FunFam" id="1.10.510.10:FF:000343">
    <property type="entry name" value="Cysteine-rich receptor-like protein kinase 28"/>
    <property type="match status" value="1"/>
</dbReference>
<evidence type="ECO:0000259" key="18">
    <source>
        <dbReference type="PROSITE" id="PS51473"/>
    </source>
</evidence>
<dbReference type="EMBL" id="JBAMMX010000023">
    <property type="protein sequence ID" value="KAK6917376.1"/>
    <property type="molecule type" value="Genomic_DNA"/>
</dbReference>
<dbReference type="GO" id="GO:0005886">
    <property type="term" value="C:plasma membrane"/>
    <property type="evidence" value="ECO:0007669"/>
    <property type="project" value="TreeGrafter"/>
</dbReference>
<dbReference type="SUPFAM" id="SSF56112">
    <property type="entry name" value="Protein kinase-like (PK-like)"/>
    <property type="match status" value="1"/>
</dbReference>
<evidence type="ECO:0000256" key="6">
    <source>
        <dbReference type="ARBA" id="ARBA00022729"/>
    </source>
</evidence>
<dbReference type="InterPro" id="IPR011009">
    <property type="entry name" value="Kinase-like_dom_sf"/>
</dbReference>
<evidence type="ECO:0000256" key="5">
    <source>
        <dbReference type="ARBA" id="ARBA00022692"/>
    </source>
</evidence>
<dbReference type="CDD" id="cd14066">
    <property type="entry name" value="STKc_IRAK"/>
    <property type="match status" value="1"/>
</dbReference>
<evidence type="ECO:0000256" key="9">
    <source>
        <dbReference type="ARBA" id="ARBA00022777"/>
    </source>
</evidence>
<keyword evidence="4" id="KW-0808">Transferase</keyword>
<dbReference type="GO" id="GO:0009737">
    <property type="term" value="P:response to abscisic acid"/>
    <property type="evidence" value="ECO:0007669"/>
    <property type="project" value="UniProtKB-ARBA"/>
</dbReference>
<evidence type="ECO:0000256" key="7">
    <source>
        <dbReference type="ARBA" id="ARBA00022737"/>
    </source>
</evidence>
<keyword evidence="3" id="KW-0597">Phosphoprotein</keyword>
<name>A0AAN8USU1_9MAGN</name>
<dbReference type="Gene3D" id="3.30.200.20">
    <property type="entry name" value="Phosphorylase Kinase, domain 1"/>
    <property type="match status" value="1"/>
</dbReference>
<evidence type="ECO:0000256" key="2">
    <source>
        <dbReference type="ARBA" id="ARBA00022527"/>
    </source>
</evidence>
<dbReference type="PROSITE" id="PS51473">
    <property type="entry name" value="GNK2"/>
    <property type="match status" value="2"/>
</dbReference>
<keyword evidence="14" id="KW-0325">Glycoprotein</keyword>
<keyword evidence="12" id="KW-0472">Membrane</keyword>
<dbReference type="GO" id="GO:0004674">
    <property type="term" value="F:protein serine/threonine kinase activity"/>
    <property type="evidence" value="ECO:0007669"/>
    <property type="project" value="UniProtKB-KW"/>
</dbReference>
<dbReference type="SMART" id="SM00220">
    <property type="entry name" value="S_TKc"/>
    <property type="match status" value="1"/>
</dbReference>
<dbReference type="PANTHER" id="PTHR27002:SF181">
    <property type="entry name" value="RECEPTOR-LIKE SERINE_THREONINE-PROTEIN KINASE"/>
    <property type="match status" value="1"/>
</dbReference>
<dbReference type="Proteomes" id="UP001370490">
    <property type="component" value="Unassembled WGS sequence"/>
</dbReference>
<feature type="domain" description="Gnk2-homologous" evidence="18">
    <location>
        <begin position="135"/>
        <end position="246"/>
    </location>
</feature>
<feature type="signal peptide" evidence="16">
    <location>
        <begin position="1"/>
        <end position="26"/>
    </location>
</feature>
<dbReference type="FunFam" id="3.30.200.20:FF:000142">
    <property type="entry name" value="Cysteine-rich receptor-like protein kinase 10"/>
    <property type="match status" value="1"/>
</dbReference>
<evidence type="ECO:0000313" key="20">
    <source>
        <dbReference type="Proteomes" id="UP001370490"/>
    </source>
</evidence>
<keyword evidence="6 16" id="KW-0732">Signal</keyword>
<evidence type="ECO:0000256" key="15">
    <source>
        <dbReference type="PROSITE-ProRule" id="PRU10141"/>
    </source>
</evidence>
<evidence type="ECO:0000256" key="10">
    <source>
        <dbReference type="ARBA" id="ARBA00022840"/>
    </source>
</evidence>
<comment type="caution">
    <text evidence="19">The sequence shown here is derived from an EMBL/GenBank/DDBJ whole genome shotgun (WGS) entry which is preliminary data.</text>
</comment>
<sequence>MSLPPALFCLLCFTFILIFFPNSATSQSCSGLNFTTNDTYGQNRDTALTALYSNVTSGVYFYYTTVGEDPDIVYALALCRGDYSAQVCSDCIEVSKSIILSGCPDRKEAVTWGPGYERTCIVRNSDLPILNVLQIQPMLTVQNGNNVTNGLDQFNQLRTNLMNSLVVSAVLGNTSYNVKNFATGNVNFSSLQSIYGMVQCTPDIGQTDCTSCLYGAINDFQSCCGGLQGGSVLKPSCFIRSDVYPFYAMGNFSQNNPYNLPKDMDGDIEVESLQYDIGIIKLATNDFSSSNKLGQGGFGVVYKGRLPCGQEIAVKRLSANSLQGEEEFKNEVLLAAKLQHRNLVRLLGFCLHGKERLLIYEYLPNRSLDQFIFDRTMRANLDWEIRYKIIGGIARGLLYLHEDSRLRIIHRDLKTSNILLDMEMNPKISDFGMARLFDVDQTQGNTTRIVGTYGYMAPEYAVHGQFSVKSDVYSFGVLVLEIVGGQKNNCFSVGEDTEHLLSFAWRNWREGTALNLVDPAISNAPGNEIMRYIHIGLLCVQENIASRPTMASVVLMLNSYSTTLPVPSQPAFLMNSIVSPDSQAHDILANERARDTINESSITELQPR</sequence>
<evidence type="ECO:0000259" key="17">
    <source>
        <dbReference type="PROSITE" id="PS50011"/>
    </source>
</evidence>
<dbReference type="PANTHER" id="PTHR27002">
    <property type="entry name" value="RECEPTOR-LIKE SERINE/THREONINE-PROTEIN KINASE SD1-8"/>
    <property type="match status" value="1"/>
</dbReference>
<reference evidence="19 20" key="1">
    <citation type="submission" date="2023-12" db="EMBL/GenBank/DDBJ databases">
        <title>A high-quality genome assembly for Dillenia turbinata (Dilleniales).</title>
        <authorList>
            <person name="Chanderbali A."/>
        </authorList>
    </citation>
    <scope>NUCLEOTIDE SEQUENCE [LARGE SCALE GENOMIC DNA]</scope>
    <source>
        <strain evidence="19">LSX21</strain>
        <tissue evidence="19">Leaf</tissue>
    </source>
</reference>
<dbReference type="InterPro" id="IPR000719">
    <property type="entry name" value="Prot_kinase_dom"/>
</dbReference>
<evidence type="ECO:0000256" key="8">
    <source>
        <dbReference type="ARBA" id="ARBA00022741"/>
    </source>
</evidence>
<gene>
    <name evidence="19" type="ORF">RJ641_018127</name>
</gene>
<dbReference type="Gene3D" id="1.10.510.10">
    <property type="entry name" value="Transferase(Phosphotransferase) domain 1"/>
    <property type="match status" value="1"/>
</dbReference>
<keyword evidence="5" id="KW-0812">Transmembrane</keyword>
<dbReference type="PROSITE" id="PS50011">
    <property type="entry name" value="PROTEIN_KINASE_DOM"/>
    <property type="match status" value="1"/>
</dbReference>
<keyword evidence="10 15" id="KW-0067">ATP-binding</keyword>
<keyword evidence="9" id="KW-0418">Kinase</keyword>
<dbReference type="InterPro" id="IPR002902">
    <property type="entry name" value="GNK2"/>
</dbReference>
<keyword evidence="11" id="KW-1133">Transmembrane helix</keyword>
<proteinExistence type="predicted"/>
<dbReference type="Pfam" id="PF07714">
    <property type="entry name" value="PK_Tyr_Ser-Thr"/>
    <property type="match status" value="1"/>
</dbReference>
<dbReference type="InterPro" id="IPR008271">
    <property type="entry name" value="Ser/Thr_kinase_AS"/>
</dbReference>
<dbReference type="Gene3D" id="3.30.430.20">
    <property type="entry name" value="Gnk2 domain, C-X8-C-X2-C motif"/>
    <property type="match status" value="2"/>
</dbReference>
<dbReference type="GO" id="GO:0005524">
    <property type="term" value="F:ATP binding"/>
    <property type="evidence" value="ECO:0007669"/>
    <property type="project" value="UniProtKB-UniRule"/>
</dbReference>
<evidence type="ECO:0000256" key="1">
    <source>
        <dbReference type="ARBA" id="ARBA00004167"/>
    </source>
</evidence>
<comment type="subcellular location">
    <subcellularLocation>
        <location evidence="1">Membrane</location>
        <topology evidence="1">Single-pass membrane protein</topology>
    </subcellularLocation>
</comment>
<evidence type="ECO:0000256" key="13">
    <source>
        <dbReference type="ARBA" id="ARBA00023170"/>
    </source>
</evidence>
<feature type="chain" id="PRO_5042982476" evidence="16">
    <location>
        <begin position="27"/>
        <end position="608"/>
    </location>
</feature>
<keyword evidence="7" id="KW-0677">Repeat</keyword>
<dbReference type="InterPro" id="IPR038408">
    <property type="entry name" value="GNK2_sf"/>
</dbReference>
<dbReference type="Pfam" id="PF01657">
    <property type="entry name" value="Stress-antifung"/>
    <property type="match status" value="2"/>
</dbReference>
<evidence type="ECO:0000313" key="19">
    <source>
        <dbReference type="EMBL" id="KAK6917376.1"/>
    </source>
</evidence>
<protein>
    <submittedName>
        <fullName evidence="19">Gnk2-homologous domain</fullName>
    </submittedName>
</protein>
<keyword evidence="8 15" id="KW-0547">Nucleotide-binding</keyword>
<evidence type="ECO:0000256" key="3">
    <source>
        <dbReference type="ARBA" id="ARBA00022553"/>
    </source>
</evidence>
<dbReference type="AlphaFoldDB" id="A0AAN8USU1"/>
<evidence type="ECO:0000256" key="14">
    <source>
        <dbReference type="ARBA" id="ARBA00023180"/>
    </source>
</evidence>
<evidence type="ECO:0000256" key="4">
    <source>
        <dbReference type="ARBA" id="ARBA00022679"/>
    </source>
</evidence>
<dbReference type="PROSITE" id="PS00107">
    <property type="entry name" value="PROTEIN_KINASE_ATP"/>
    <property type="match status" value="1"/>
</dbReference>
<feature type="binding site" evidence="15">
    <location>
        <position position="315"/>
    </location>
    <ligand>
        <name>ATP</name>
        <dbReference type="ChEBI" id="CHEBI:30616"/>
    </ligand>
</feature>
<evidence type="ECO:0000256" key="11">
    <source>
        <dbReference type="ARBA" id="ARBA00022989"/>
    </source>
</evidence>
<evidence type="ECO:0000256" key="12">
    <source>
        <dbReference type="ARBA" id="ARBA00023136"/>
    </source>
</evidence>
<keyword evidence="2" id="KW-0723">Serine/threonine-protein kinase</keyword>
<accession>A0AAN8USU1</accession>
<dbReference type="InterPro" id="IPR017441">
    <property type="entry name" value="Protein_kinase_ATP_BS"/>
</dbReference>
<feature type="domain" description="Protein kinase" evidence="17">
    <location>
        <begin position="287"/>
        <end position="572"/>
    </location>
</feature>